<gene>
    <name evidence="3" type="ORF">GCM10010145_47350</name>
</gene>
<dbReference type="SUPFAM" id="SSF75304">
    <property type="entry name" value="Amidase signature (AS) enzymes"/>
    <property type="match status" value="1"/>
</dbReference>
<dbReference type="InterPro" id="IPR036928">
    <property type="entry name" value="AS_sf"/>
</dbReference>
<dbReference type="PANTHER" id="PTHR43372">
    <property type="entry name" value="FATTY-ACID AMIDE HYDROLASE"/>
    <property type="match status" value="1"/>
</dbReference>
<dbReference type="InterPro" id="IPR052739">
    <property type="entry name" value="FAAH2"/>
</dbReference>
<sequence length="522" mass="54479">MSRRPLLAASAAVAGSLGLPRPTAAADGRTTTSGTRALHLAPAHKQAAALHNGRTSSRALLDQLLEHHDRINPALNAVVTLDTDAARAAADEADRYLARTGRTLGPLHGLPMTVKDALETAGMRTTCGSTDLADHVPDTDADVVALLRAAGAVIVGKTNVPTMCQDIQTSNPIFGKTNNPFDAERTAGGSSGGPAAAVATGLTSLEVGSDLAGSLRLPAAYCGVYALRTSRGASPVVPTRGHIPRPPGWLTSSDMLTLGPIARTPADLGLLLDVIAAPSPADAPAWSIRLPEPARHRLGQYRVGLWADDDFCRVDGDMRTLMGRVAAAVRNAGASIDDSARPVDFAASNDLLLRLMYATSSASAADDAFAGEVAAADALADDDPSALYLKSRTMRHRNWARADEDRQKLRAAWADYFTTHDILITPATPTAAVPDQTSVALPQRHITVDGEKRSFFDQTSWLNLAVPAGLPSIVVPAGATADGLPLSVQIIGPYLSERTLVHVAKLLASLLPTAPEAPALTA</sequence>
<evidence type="ECO:0000256" key="1">
    <source>
        <dbReference type="SAM" id="SignalP"/>
    </source>
</evidence>
<dbReference type="AlphaFoldDB" id="A0A918BIP5"/>
<proteinExistence type="predicted"/>
<dbReference type="InterPro" id="IPR006311">
    <property type="entry name" value="TAT_signal"/>
</dbReference>
<reference evidence="3" key="1">
    <citation type="journal article" date="2014" name="Int. J. Syst. Evol. Microbiol.">
        <title>Complete genome sequence of Corynebacterium casei LMG S-19264T (=DSM 44701T), isolated from a smear-ripened cheese.</title>
        <authorList>
            <consortium name="US DOE Joint Genome Institute (JGI-PGF)"/>
            <person name="Walter F."/>
            <person name="Albersmeier A."/>
            <person name="Kalinowski J."/>
            <person name="Ruckert C."/>
        </authorList>
    </citation>
    <scope>NUCLEOTIDE SEQUENCE</scope>
    <source>
        <strain evidence="3">JCM 3131</strain>
    </source>
</reference>
<reference evidence="3" key="2">
    <citation type="submission" date="2020-09" db="EMBL/GenBank/DDBJ databases">
        <authorList>
            <person name="Sun Q."/>
            <person name="Ohkuma M."/>
        </authorList>
    </citation>
    <scope>NUCLEOTIDE SEQUENCE</scope>
    <source>
        <strain evidence="3">JCM 3131</strain>
    </source>
</reference>
<dbReference type="Gene3D" id="3.90.1300.10">
    <property type="entry name" value="Amidase signature (AS) domain"/>
    <property type="match status" value="1"/>
</dbReference>
<dbReference type="Proteomes" id="UP000620156">
    <property type="component" value="Unassembled WGS sequence"/>
</dbReference>
<comment type="caution">
    <text evidence="3">The sequence shown here is derived from an EMBL/GenBank/DDBJ whole genome shotgun (WGS) entry which is preliminary data.</text>
</comment>
<dbReference type="EMBL" id="BMQK01000012">
    <property type="protein sequence ID" value="GGQ72283.1"/>
    <property type="molecule type" value="Genomic_DNA"/>
</dbReference>
<evidence type="ECO:0000259" key="2">
    <source>
        <dbReference type="Pfam" id="PF01425"/>
    </source>
</evidence>
<accession>A0A918BIP5</accession>
<name>A0A918BIP5_9ACTN</name>
<feature type="signal peptide" evidence="1">
    <location>
        <begin position="1"/>
        <end position="25"/>
    </location>
</feature>
<keyword evidence="4" id="KW-1185">Reference proteome</keyword>
<dbReference type="PROSITE" id="PS51318">
    <property type="entry name" value="TAT"/>
    <property type="match status" value="1"/>
</dbReference>
<feature type="domain" description="Amidase" evidence="2">
    <location>
        <begin position="60"/>
        <end position="500"/>
    </location>
</feature>
<dbReference type="GO" id="GO:0012505">
    <property type="term" value="C:endomembrane system"/>
    <property type="evidence" value="ECO:0007669"/>
    <property type="project" value="TreeGrafter"/>
</dbReference>
<protein>
    <submittedName>
        <fullName evidence="3">Amidase</fullName>
    </submittedName>
</protein>
<dbReference type="Pfam" id="PF01425">
    <property type="entry name" value="Amidase"/>
    <property type="match status" value="1"/>
</dbReference>
<organism evidence="3 4">
    <name type="scientific">Streptomyces ruber</name>
    <dbReference type="NCBI Taxonomy" id="83378"/>
    <lineage>
        <taxon>Bacteria</taxon>
        <taxon>Bacillati</taxon>
        <taxon>Actinomycetota</taxon>
        <taxon>Actinomycetes</taxon>
        <taxon>Kitasatosporales</taxon>
        <taxon>Streptomycetaceae</taxon>
        <taxon>Streptomyces</taxon>
    </lineage>
</organism>
<dbReference type="RefSeq" id="WP_189218898.1">
    <property type="nucleotide sequence ID" value="NZ_BMQK01000012.1"/>
</dbReference>
<dbReference type="PANTHER" id="PTHR43372:SF4">
    <property type="entry name" value="FATTY-ACID AMIDE HYDROLASE 2"/>
    <property type="match status" value="1"/>
</dbReference>
<dbReference type="PIRSF" id="PIRSF001221">
    <property type="entry name" value="Amidase_fungi"/>
    <property type="match status" value="1"/>
</dbReference>
<evidence type="ECO:0000313" key="3">
    <source>
        <dbReference type="EMBL" id="GGQ72283.1"/>
    </source>
</evidence>
<keyword evidence="1" id="KW-0732">Signal</keyword>
<evidence type="ECO:0000313" key="4">
    <source>
        <dbReference type="Proteomes" id="UP000620156"/>
    </source>
</evidence>
<dbReference type="InterPro" id="IPR023631">
    <property type="entry name" value="Amidase_dom"/>
</dbReference>
<feature type="chain" id="PRO_5037069106" evidence="1">
    <location>
        <begin position="26"/>
        <end position="522"/>
    </location>
</feature>